<organism evidence="8 9">
    <name type="scientific">Prorocentrum cordatum</name>
    <dbReference type="NCBI Taxonomy" id="2364126"/>
    <lineage>
        <taxon>Eukaryota</taxon>
        <taxon>Sar</taxon>
        <taxon>Alveolata</taxon>
        <taxon>Dinophyceae</taxon>
        <taxon>Prorocentrales</taxon>
        <taxon>Prorocentraceae</taxon>
        <taxon>Prorocentrum</taxon>
    </lineage>
</organism>
<evidence type="ECO:0000256" key="1">
    <source>
        <dbReference type="ARBA" id="ARBA00022729"/>
    </source>
</evidence>
<keyword evidence="3" id="KW-0325">Glycoprotein</keyword>
<dbReference type="SUPFAM" id="SSF50998">
    <property type="entry name" value="Quinoprotein alcohol dehydrogenase-like"/>
    <property type="match status" value="1"/>
</dbReference>
<dbReference type="InterPro" id="IPR028994">
    <property type="entry name" value="Integrin_alpha_N"/>
</dbReference>
<feature type="region of interest" description="Disordered" evidence="5">
    <location>
        <begin position="24"/>
        <end position="56"/>
    </location>
</feature>
<gene>
    <name evidence="8" type="ORF">PCOR1329_LOCUS20781</name>
</gene>
<dbReference type="Proteomes" id="UP001189429">
    <property type="component" value="Unassembled WGS sequence"/>
</dbReference>
<comment type="caution">
    <text evidence="8">The sequence shown here is derived from an EMBL/GenBank/DDBJ whole genome shotgun (WGS) entry which is preliminary data.</text>
</comment>
<feature type="chain" id="PRO_5047475040" evidence="7">
    <location>
        <begin position="22"/>
        <end position="561"/>
    </location>
</feature>
<evidence type="ECO:0000256" key="3">
    <source>
        <dbReference type="ARBA" id="ARBA00023180"/>
    </source>
</evidence>
<feature type="repeat" description="FG-GAP" evidence="4">
    <location>
        <begin position="232"/>
        <end position="288"/>
    </location>
</feature>
<dbReference type="Gene3D" id="2.130.10.130">
    <property type="entry name" value="Integrin alpha, N-terminal"/>
    <property type="match status" value="3"/>
</dbReference>
<feature type="region of interest" description="Disordered" evidence="5">
    <location>
        <begin position="454"/>
        <end position="477"/>
    </location>
</feature>
<dbReference type="InterPro" id="IPR011047">
    <property type="entry name" value="Quinoprotein_ADH-like_sf"/>
</dbReference>
<evidence type="ECO:0000313" key="9">
    <source>
        <dbReference type="Proteomes" id="UP001189429"/>
    </source>
</evidence>
<feature type="compositionally biased region" description="Acidic residues" evidence="5">
    <location>
        <begin position="552"/>
        <end position="561"/>
    </location>
</feature>
<dbReference type="InterPro" id="IPR013519">
    <property type="entry name" value="Int_alpha_beta-p"/>
</dbReference>
<dbReference type="PANTHER" id="PTHR36220:SF1">
    <property type="entry name" value="GAMMA TUBULIN COMPLEX COMPONENT C-TERMINAL DOMAIN-CONTAINING PROTEIN"/>
    <property type="match status" value="1"/>
</dbReference>
<accession>A0ABN9RIA9</accession>
<feature type="signal peptide" evidence="7">
    <location>
        <begin position="1"/>
        <end position="21"/>
    </location>
</feature>
<reference evidence="8" key="1">
    <citation type="submission" date="2023-10" db="EMBL/GenBank/DDBJ databases">
        <authorList>
            <person name="Chen Y."/>
            <person name="Shah S."/>
            <person name="Dougan E. K."/>
            <person name="Thang M."/>
            <person name="Chan C."/>
        </authorList>
    </citation>
    <scope>NUCLEOTIDE SEQUENCE [LARGE SCALE GENOMIC DNA]</scope>
</reference>
<dbReference type="Pfam" id="PF14312">
    <property type="entry name" value="FG-GAP_2"/>
    <property type="match status" value="7"/>
</dbReference>
<evidence type="ECO:0000313" key="8">
    <source>
        <dbReference type="EMBL" id="CAK0818553.1"/>
    </source>
</evidence>
<dbReference type="SMART" id="SM00191">
    <property type="entry name" value="Int_alpha"/>
    <property type="match status" value="7"/>
</dbReference>
<protein>
    <submittedName>
        <fullName evidence="8">Uncharacterized protein</fullName>
    </submittedName>
</protein>
<keyword evidence="9" id="KW-1185">Reference proteome</keyword>
<keyword evidence="6" id="KW-0812">Transmembrane</keyword>
<feature type="repeat" description="FG-GAP" evidence="4">
    <location>
        <begin position="122"/>
        <end position="178"/>
    </location>
</feature>
<dbReference type="InterPro" id="IPR013517">
    <property type="entry name" value="FG-GAP"/>
</dbReference>
<evidence type="ECO:0000256" key="7">
    <source>
        <dbReference type="SAM" id="SignalP"/>
    </source>
</evidence>
<keyword evidence="6" id="KW-0472">Membrane</keyword>
<keyword evidence="1 7" id="KW-0732">Signal</keyword>
<evidence type="ECO:0000256" key="4">
    <source>
        <dbReference type="PROSITE-ProRule" id="PRU00803"/>
    </source>
</evidence>
<dbReference type="EMBL" id="CAUYUJ010006757">
    <property type="protein sequence ID" value="CAK0818553.1"/>
    <property type="molecule type" value="Genomic_DNA"/>
</dbReference>
<evidence type="ECO:0000256" key="6">
    <source>
        <dbReference type="SAM" id="Phobius"/>
    </source>
</evidence>
<proteinExistence type="predicted"/>
<dbReference type="PROSITE" id="PS51470">
    <property type="entry name" value="FG_GAP"/>
    <property type="match status" value="2"/>
</dbReference>
<feature type="region of interest" description="Disordered" evidence="5">
    <location>
        <begin position="532"/>
        <end position="561"/>
    </location>
</feature>
<keyword evidence="2" id="KW-0677">Repeat</keyword>
<name>A0ABN9RIA9_9DINO</name>
<keyword evidence="6" id="KW-1133">Transmembrane helix</keyword>
<sequence>MMRRRTSHSVGALLLLLVARGAPSAGSPASGTLARPRLEGSASGRPREPQAAFGRRQATSGAQLLKLLAGDGVAYSQFGISVAVSSDGARVVVGAGGYYDDDELGSQFGSAYVLDGATGERLLKLVASDGAQFDSFGYSVAVSSDGARVVVGSVYDDDQASTTGSAYVFNGTTGERLLKLVASDGAANDYFGDSVAVSSDGARVVVGATGDDDQGANSGSAYVLDGATGERLFKLVASDGAAGDSFGYSVSVSSDGARVVVGATGDDDQGTNSGSAYVFDGTTGERLLKLVASDAAAYSKFGNSVAVSSDGARVVVGACQDDDQGVYSGSAYVLDGTTGERLLKLVASDGAQLDRFGYSVAVSSDGARVVVGSFYDSDQGTAFGSAYVFNGTTGERLLKLVASDGAANDYFGDSVAVSSDGARVVVGAMNDDDQGTNSGSAYVFDFTEATTETTTATTTKTATTTTDTGTSSTTTATTTKTATTTTDTGMSSDTSNTTATTEPWGLIAVFAGVLILFLVCCVALGCLVKRRRGRSPRPERGIDNAEVKDNEYNESEQVAEI</sequence>
<feature type="compositionally biased region" description="Basic and acidic residues" evidence="5">
    <location>
        <begin position="536"/>
        <end position="551"/>
    </location>
</feature>
<evidence type="ECO:0000256" key="5">
    <source>
        <dbReference type="SAM" id="MobiDB-lite"/>
    </source>
</evidence>
<evidence type="ECO:0000256" key="2">
    <source>
        <dbReference type="ARBA" id="ARBA00022737"/>
    </source>
</evidence>
<dbReference type="PANTHER" id="PTHR36220">
    <property type="entry name" value="UNNAMED PRODUCT"/>
    <property type="match status" value="1"/>
</dbReference>
<feature type="transmembrane region" description="Helical" evidence="6">
    <location>
        <begin position="504"/>
        <end position="528"/>
    </location>
</feature>